<dbReference type="OrthoDB" id="9788108at2"/>
<keyword evidence="10" id="KW-1185">Reference proteome</keyword>
<dbReference type="Pfam" id="PF00528">
    <property type="entry name" value="BPD_transp_1"/>
    <property type="match status" value="1"/>
</dbReference>
<proteinExistence type="inferred from homology"/>
<evidence type="ECO:0000256" key="7">
    <source>
        <dbReference type="RuleBase" id="RU363032"/>
    </source>
</evidence>
<feature type="transmembrane region" description="Helical" evidence="7">
    <location>
        <begin position="152"/>
        <end position="175"/>
    </location>
</feature>
<evidence type="ECO:0000256" key="6">
    <source>
        <dbReference type="ARBA" id="ARBA00023136"/>
    </source>
</evidence>
<dbReference type="RefSeq" id="WP_091543039.1">
    <property type="nucleotide sequence ID" value="NZ_FMUS01000012.1"/>
</dbReference>
<feature type="transmembrane region" description="Helical" evidence="7">
    <location>
        <begin position="259"/>
        <end position="276"/>
    </location>
</feature>
<evidence type="ECO:0000256" key="1">
    <source>
        <dbReference type="ARBA" id="ARBA00004651"/>
    </source>
</evidence>
<feature type="transmembrane region" description="Helical" evidence="7">
    <location>
        <begin position="196"/>
        <end position="217"/>
    </location>
</feature>
<dbReference type="PANTHER" id="PTHR30193">
    <property type="entry name" value="ABC TRANSPORTER PERMEASE PROTEIN"/>
    <property type="match status" value="1"/>
</dbReference>
<feature type="transmembrane region" description="Helical" evidence="7">
    <location>
        <begin position="61"/>
        <end position="91"/>
    </location>
</feature>
<reference evidence="9 10" key="1">
    <citation type="submission" date="2016-10" db="EMBL/GenBank/DDBJ databases">
        <authorList>
            <person name="de Groot N.N."/>
        </authorList>
    </citation>
    <scope>NUCLEOTIDE SEQUENCE [LARGE SCALE GENOMIC DNA]</scope>
    <source>
        <strain evidence="9 10">DSM 18978</strain>
    </source>
</reference>
<dbReference type="GO" id="GO:0055085">
    <property type="term" value="P:transmembrane transport"/>
    <property type="evidence" value="ECO:0007669"/>
    <property type="project" value="InterPro"/>
</dbReference>
<evidence type="ECO:0000256" key="5">
    <source>
        <dbReference type="ARBA" id="ARBA00022989"/>
    </source>
</evidence>
<feature type="transmembrane region" description="Helical" evidence="7">
    <location>
        <begin position="12"/>
        <end position="31"/>
    </location>
</feature>
<evidence type="ECO:0000313" key="10">
    <source>
        <dbReference type="Proteomes" id="UP000198636"/>
    </source>
</evidence>
<accession>A0A1G5HMG2</accession>
<comment type="subcellular location">
    <subcellularLocation>
        <location evidence="1 7">Cell membrane</location>
        <topology evidence="1 7">Multi-pass membrane protein</topology>
    </subcellularLocation>
</comment>
<feature type="transmembrane region" description="Helical" evidence="7">
    <location>
        <begin position="103"/>
        <end position="123"/>
    </location>
</feature>
<evidence type="ECO:0000256" key="2">
    <source>
        <dbReference type="ARBA" id="ARBA00022448"/>
    </source>
</evidence>
<dbReference type="CDD" id="cd06261">
    <property type="entry name" value="TM_PBP2"/>
    <property type="match status" value="1"/>
</dbReference>
<evidence type="ECO:0000313" key="9">
    <source>
        <dbReference type="EMBL" id="SCY65072.1"/>
    </source>
</evidence>
<dbReference type="GO" id="GO:0005886">
    <property type="term" value="C:plasma membrane"/>
    <property type="evidence" value="ECO:0007669"/>
    <property type="project" value="UniProtKB-SubCell"/>
</dbReference>
<dbReference type="AlphaFoldDB" id="A0A1G5HMG2"/>
<dbReference type="PROSITE" id="PS50928">
    <property type="entry name" value="ABC_TM1"/>
    <property type="match status" value="1"/>
</dbReference>
<dbReference type="Gene3D" id="1.10.3720.10">
    <property type="entry name" value="MetI-like"/>
    <property type="match status" value="1"/>
</dbReference>
<keyword evidence="2 7" id="KW-0813">Transport</keyword>
<dbReference type="STRING" id="1120976.SAMN03080606_02053"/>
<comment type="similarity">
    <text evidence="7">Belongs to the binding-protein-dependent transport system permease family.</text>
</comment>
<name>A0A1G5HMG2_9FIRM</name>
<keyword evidence="6 7" id="KW-0472">Membrane</keyword>
<keyword evidence="5 7" id="KW-1133">Transmembrane helix</keyword>
<dbReference type="Proteomes" id="UP000198636">
    <property type="component" value="Unassembled WGS sequence"/>
</dbReference>
<gene>
    <name evidence="9" type="ORF">SAMN03080606_02053</name>
</gene>
<sequence>MKMNLTRKWTLFVFLFPSLLGFLLFYIIPFFECGRYSLMDRSIGGSFVGLENYINILSNELFLMALANTACFILLAVPLTMFLGLLLAILLNQKIHGRNIFRAVFIAPMVIPTASVVLIWDILFHSQGTLNALLISLGFNVVDWLNSDKARIVMVLLYAWKNIGYCMVIFLGGLLKIPKEYYEAAEMEGAGSISKLIYITLPYLAPVSFFVIVISIINSFKIFREVYLLAGPYPHESIYTMQHYMNNVFVSLDYQKLSAAAYVVAGILGFLIYALLRWENQYSSFNI</sequence>
<evidence type="ECO:0000256" key="3">
    <source>
        <dbReference type="ARBA" id="ARBA00022475"/>
    </source>
</evidence>
<dbReference type="InterPro" id="IPR000515">
    <property type="entry name" value="MetI-like"/>
</dbReference>
<dbReference type="SUPFAM" id="SSF161098">
    <property type="entry name" value="MetI-like"/>
    <property type="match status" value="1"/>
</dbReference>
<dbReference type="InterPro" id="IPR051393">
    <property type="entry name" value="ABC_transporter_permease"/>
</dbReference>
<dbReference type="PANTHER" id="PTHR30193:SF37">
    <property type="entry name" value="INNER MEMBRANE ABC TRANSPORTER PERMEASE PROTEIN YCJO"/>
    <property type="match status" value="1"/>
</dbReference>
<evidence type="ECO:0000259" key="8">
    <source>
        <dbReference type="PROSITE" id="PS50928"/>
    </source>
</evidence>
<dbReference type="EMBL" id="FMUS01000012">
    <property type="protein sequence ID" value="SCY65072.1"/>
    <property type="molecule type" value="Genomic_DNA"/>
</dbReference>
<protein>
    <submittedName>
        <fullName evidence="9">Carbohydrate ABC transporter membrane protein 1, CUT1 family</fullName>
    </submittedName>
</protein>
<feature type="domain" description="ABC transmembrane type-1" evidence="8">
    <location>
        <begin position="66"/>
        <end position="276"/>
    </location>
</feature>
<keyword evidence="4 7" id="KW-0812">Transmembrane</keyword>
<dbReference type="InterPro" id="IPR035906">
    <property type="entry name" value="MetI-like_sf"/>
</dbReference>
<organism evidence="9 10">
    <name type="scientific">Alkaliphilus peptidifermentans DSM 18978</name>
    <dbReference type="NCBI Taxonomy" id="1120976"/>
    <lineage>
        <taxon>Bacteria</taxon>
        <taxon>Bacillati</taxon>
        <taxon>Bacillota</taxon>
        <taxon>Clostridia</taxon>
        <taxon>Peptostreptococcales</taxon>
        <taxon>Natronincolaceae</taxon>
        <taxon>Alkaliphilus</taxon>
    </lineage>
</organism>
<evidence type="ECO:0000256" key="4">
    <source>
        <dbReference type="ARBA" id="ARBA00022692"/>
    </source>
</evidence>
<keyword evidence="3" id="KW-1003">Cell membrane</keyword>